<dbReference type="AlphaFoldDB" id="A0A9P8YFR7"/>
<keyword evidence="5" id="KW-0732">Signal</keyword>
<keyword evidence="7" id="KW-0106">Calcium</keyword>
<evidence type="ECO:0000256" key="3">
    <source>
        <dbReference type="ARBA" id="ARBA00022651"/>
    </source>
</evidence>
<dbReference type="InterPro" id="IPR011118">
    <property type="entry name" value="Tannase/feruloyl_esterase"/>
</dbReference>
<dbReference type="SUPFAM" id="SSF53474">
    <property type="entry name" value="alpha/beta-Hydrolases"/>
    <property type="match status" value="1"/>
</dbReference>
<dbReference type="PANTHER" id="PTHR33938:SF15">
    <property type="entry name" value="FERULOYL ESTERASE B-RELATED"/>
    <property type="match status" value="1"/>
</dbReference>
<sequence length="531" mass="56505">MTGLASSTSTGGAASSLWVAKCVHKSYVFPNATLVSVDALPSGSVIQLPYGPDLCANAGVTATATSDLCRVVVNITDTPGSSIRIDAWLPADWNGRFLATGNGGIGGCIDYSGLQTGAQLGFATLGTNAGHDGEVGFDFFLNQPAVINDFGYRAIHVEAEFGKQLIQHFYGRAPATSYYHGCSTGGRQGLQNAQLYPADFDGVLAGAPGIDWLHIVASKGILARRIGWPDLTSSAYVRPEQWRAIVAHQIALFDPLDGLADGIIDDPARFRYDPALAACGGTALNSSLCLEPDQVAAVRAAYEPLTDGSGAIVYPGFSVGADTSVFSANQLNGTARLSYRVLDDFWRGAVYNDSTWDSLNFTVDDMDFAIHLNPGGVGFRETDFSATHARGVKIMSYHGQADQTITPALSAEYFTKVQASTGLDATAMADFYRLFFVPGMGHCSGGIGATDIGQKYPLDPTRVDADNNVLLALVDWVEKGKAPDMIFGARYASGNVLQPILASRKHCPYPQRSKWNGVTNSNLSTSWDCVF</sequence>
<keyword evidence="3" id="KW-0119">Carbohydrate metabolism</keyword>
<evidence type="ECO:0000256" key="8">
    <source>
        <dbReference type="ARBA" id="ARBA00023157"/>
    </source>
</evidence>
<dbReference type="GeneID" id="70179012"/>
<keyword evidence="3" id="KW-0858">Xylan degradation</keyword>
<evidence type="ECO:0000256" key="2">
    <source>
        <dbReference type="ARBA" id="ARBA00022487"/>
    </source>
</evidence>
<dbReference type="EC" id="3.1.1.-" evidence="10"/>
<keyword evidence="3" id="KW-0624">Polysaccharide degradation</keyword>
<evidence type="ECO:0000313" key="12">
    <source>
        <dbReference type="Proteomes" id="UP000756346"/>
    </source>
</evidence>
<dbReference type="RefSeq" id="XP_046017525.1">
    <property type="nucleotide sequence ID" value="XM_046149466.1"/>
</dbReference>
<protein>
    <recommendedName>
        <fullName evidence="10">Carboxylic ester hydrolase</fullName>
        <ecNumber evidence="10">3.1.1.-</ecNumber>
    </recommendedName>
</protein>
<gene>
    <name evidence="11" type="ORF">B0I36DRAFT_236445</name>
</gene>
<organism evidence="11 12">
    <name type="scientific">Microdochium trichocladiopsis</name>
    <dbReference type="NCBI Taxonomy" id="1682393"/>
    <lineage>
        <taxon>Eukaryota</taxon>
        <taxon>Fungi</taxon>
        <taxon>Dikarya</taxon>
        <taxon>Ascomycota</taxon>
        <taxon>Pezizomycotina</taxon>
        <taxon>Sordariomycetes</taxon>
        <taxon>Xylariomycetidae</taxon>
        <taxon>Xylariales</taxon>
        <taxon>Microdochiaceae</taxon>
        <taxon>Microdochium</taxon>
    </lineage>
</organism>
<evidence type="ECO:0000256" key="9">
    <source>
        <dbReference type="ARBA" id="ARBA00034075"/>
    </source>
</evidence>
<keyword evidence="2" id="KW-0719">Serine esterase</keyword>
<dbReference type="GO" id="GO:0030600">
    <property type="term" value="F:feruloyl esterase activity"/>
    <property type="evidence" value="ECO:0007669"/>
    <property type="project" value="UniProtKB-EC"/>
</dbReference>
<dbReference type="OrthoDB" id="3039123at2759"/>
<dbReference type="GO" id="GO:0045493">
    <property type="term" value="P:xylan catabolic process"/>
    <property type="evidence" value="ECO:0007669"/>
    <property type="project" value="UniProtKB-KW"/>
</dbReference>
<dbReference type="GO" id="GO:0046872">
    <property type="term" value="F:metal ion binding"/>
    <property type="evidence" value="ECO:0007669"/>
    <property type="project" value="UniProtKB-KW"/>
</dbReference>
<proteinExistence type="inferred from homology"/>
<evidence type="ECO:0000256" key="1">
    <source>
        <dbReference type="ARBA" id="ARBA00006249"/>
    </source>
</evidence>
<comment type="similarity">
    <text evidence="1 10">Belongs to the tannase family.</text>
</comment>
<evidence type="ECO:0000256" key="5">
    <source>
        <dbReference type="ARBA" id="ARBA00022729"/>
    </source>
</evidence>
<dbReference type="PANTHER" id="PTHR33938">
    <property type="entry name" value="FERULOYL ESTERASE B-RELATED"/>
    <property type="match status" value="1"/>
</dbReference>
<evidence type="ECO:0000313" key="11">
    <source>
        <dbReference type="EMBL" id="KAH7038404.1"/>
    </source>
</evidence>
<keyword evidence="4" id="KW-0479">Metal-binding</keyword>
<reference evidence="11" key="1">
    <citation type="journal article" date="2021" name="Nat. Commun.">
        <title>Genetic determinants of endophytism in the Arabidopsis root mycobiome.</title>
        <authorList>
            <person name="Mesny F."/>
            <person name="Miyauchi S."/>
            <person name="Thiergart T."/>
            <person name="Pickel B."/>
            <person name="Atanasova L."/>
            <person name="Karlsson M."/>
            <person name="Huettel B."/>
            <person name="Barry K.W."/>
            <person name="Haridas S."/>
            <person name="Chen C."/>
            <person name="Bauer D."/>
            <person name="Andreopoulos W."/>
            <person name="Pangilinan J."/>
            <person name="LaButti K."/>
            <person name="Riley R."/>
            <person name="Lipzen A."/>
            <person name="Clum A."/>
            <person name="Drula E."/>
            <person name="Henrissat B."/>
            <person name="Kohler A."/>
            <person name="Grigoriev I.V."/>
            <person name="Martin F.M."/>
            <person name="Hacquard S."/>
        </authorList>
    </citation>
    <scope>NUCLEOTIDE SEQUENCE</scope>
    <source>
        <strain evidence="11">MPI-CAGE-CH-0230</strain>
    </source>
</reference>
<dbReference type="EMBL" id="JAGTJQ010000002">
    <property type="protein sequence ID" value="KAH7038404.1"/>
    <property type="molecule type" value="Genomic_DNA"/>
</dbReference>
<dbReference type="Pfam" id="PF07519">
    <property type="entry name" value="Tannase"/>
    <property type="match status" value="1"/>
</dbReference>
<evidence type="ECO:0000256" key="7">
    <source>
        <dbReference type="ARBA" id="ARBA00022837"/>
    </source>
</evidence>
<evidence type="ECO:0000256" key="4">
    <source>
        <dbReference type="ARBA" id="ARBA00022723"/>
    </source>
</evidence>
<accession>A0A9P8YFR7</accession>
<name>A0A9P8YFR7_9PEZI</name>
<comment type="catalytic activity">
    <reaction evidence="9">
        <text>feruloyl-polysaccharide + H2O = ferulate + polysaccharide.</text>
        <dbReference type="EC" id="3.1.1.73"/>
    </reaction>
</comment>
<evidence type="ECO:0000256" key="6">
    <source>
        <dbReference type="ARBA" id="ARBA00022801"/>
    </source>
</evidence>
<comment type="caution">
    <text evidence="11">The sequence shown here is derived from an EMBL/GenBank/DDBJ whole genome shotgun (WGS) entry which is preliminary data.</text>
</comment>
<evidence type="ECO:0000256" key="10">
    <source>
        <dbReference type="RuleBase" id="RU361238"/>
    </source>
</evidence>
<keyword evidence="6 10" id="KW-0378">Hydrolase</keyword>
<keyword evidence="8" id="KW-1015">Disulfide bond</keyword>
<dbReference type="InterPro" id="IPR029058">
    <property type="entry name" value="AB_hydrolase_fold"/>
</dbReference>
<keyword evidence="12" id="KW-1185">Reference proteome</keyword>
<dbReference type="Proteomes" id="UP000756346">
    <property type="component" value="Unassembled WGS sequence"/>
</dbReference>